<dbReference type="InterPro" id="IPR023393">
    <property type="entry name" value="START-like_dom_sf"/>
</dbReference>
<dbReference type="GO" id="GO:0008289">
    <property type="term" value="F:lipid binding"/>
    <property type="evidence" value="ECO:0007669"/>
    <property type="project" value="InterPro"/>
</dbReference>
<dbReference type="Gene3D" id="3.30.530.20">
    <property type="match status" value="1"/>
</dbReference>
<organism evidence="2 3">
    <name type="scientific">Aeromonas diversa CDC 2478-85</name>
    <dbReference type="NCBI Taxonomy" id="1268237"/>
    <lineage>
        <taxon>Bacteria</taxon>
        <taxon>Pseudomonadati</taxon>
        <taxon>Pseudomonadota</taxon>
        <taxon>Gammaproteobacteria</taxon>
        <taxon>Aeromonadales</taxon>
        <taxon>Aeromonadaceae</taxon>
        <taxon>Aeromonas</taxon>
    </lineage>
</organism>
<dbReference type="PIRSF" id="PIRSF039033">
    <property type="entry name" value="START_dom"/>
    <property type="match status" value="1"/>
</dbReference>
<evidence type="ECO:0000259" key="1">
    <source>
        <dbReference type="Pfam" id="PF01852"/>
    </source>
</evidence>
<dbReference type="InterPro" id="IPR002913">
    <property type="entry name" value="START_lipid-bd_dom"/>
</dbReference>
<reference evidence="2 3" key="1">
    <citation type="journal article" date="2013" name="Genome Announc.">
        <title>Draft Genome Sequence of the Aeromonas diversa Type Strain.</title>
        <authorList>
            <person name="Farfan M."/>
            <person name="Spataro N."/>
            <person name="Sanglas A."/>
            <person name="Albarral V."/>
            <person name="Loren J.G."/>
            <person name="Bosch E."/>
            <person name="Fuste M.C."/>
        </authorList>
    </citation>
    <scope>NUCLEOTIDE SEQUENCE [LARGE SCALE GENOMIC DNA]</scope>
    <source>
        <strain evidence="2 3">2478-85</strain>
    </source>
</reference>
<dbReference type="eggNOG" id="ENOG5032SB6">
    <property type="taxonomic scope" value="Bacteria"/>
</dbReference>
<dbReference type="Pfam" id="PF01852">
    <property type="entry name" value="START"/>
    <property type="match status" value="1"/>
</dbReference>
<dbReference type="PANTHER" id="PTHR19308">
    <property type="entry name" value="PHOSPHATIDYLCHOLINE TRANSFER PROTEIN"/>
    <property type="match status" value="1"/>
</dbReference>
<sequence>MVMLLWLAAAPLWGAQWRLERSVDGVTLWSQPRPPGGYLALRLEMRVRAAPGALLGVLRDTVRHKLWLPQSREVRLLARPSPGTDLVYTLLAAPWPAADRELITRSHLSWGADCRLILVARAEPDALPANPPRVRIRQSSGRWEALPMGDGTTLVRLESYTHPGGSLPAWLVNPIAMSAALEGFSAIRALMQAAPPGAPGCQP</sequence>
<gene>
    <name evidence="2" type="ORF">G114_10915</name>
</gene>
<dbReference type="GO" id="GO:0005737">
    <property type="term" value="C:cytoplasm"/>
    <property type="evidence" value="ECO:0007669"/>
    <property type="project" value="UniProtKB-ARBA"/>
</dbReference>
<feature type="domain" description="START" evidence="1">
    <location>
        <begin position="32"/>
        <end position="194"/>
    </location>
</feature>
<dbReference type="RefSeq" id="WP_005353616.1">
    <property type="nucleotide sequence ID" value="NZ_APVG01000025.1"/>
</dbReference>
<dbReference type="InterPro" id="IPR028347">
    <property type="entry name" value="START_dom_prot"/>
</dbReference>
<name>N9U0K9_9GAMM</name>
<dbReference type="InterPro" id="IPR051213">
    <property type="entry name" value="START_lipid_transfer"/>
</dbReference>
<comment type="caution">
    <text evidence="2">The sequence shown here is derived from an EMBL/GenBank/DDBJ whole genome shotgun (WGS) entry which is preliminary data.</text>
</comment>
<accession>N9U0K9</accession>
<dbReference type="AlphaFoldDB" id="N9U0K9"/>
<proteinExistence type="predicted"/>
<dbReference type="EMBL" id="APVG01000025">
    <property type="protein sequence ID" value="ENY71914.1"/>
    <property type="molecule type" value="Genomic_DNA"/>
</dbReference>
<dbReference type="PATRIC" id="fig|1268237.3.peg.2149"/>
<dbReference type="Proteomes" id="UP000023775">
    <property type="component" value="Unassembled WGS sequence"/>
</dbReference>
<evidence type="ECO:0000313" key="3">
    <source>
        <dbReference type="Proteomes" id="UP000023775"/>
    </source>
</evidence>
<protein>
    <recommendedName>
        <fullName evidence="1">START domain-containing protein</fullName>
    </recommendedName>
</protein>
<keyword evidence="3" id="KW-1185">Reference proteome</keyword>
<evidence type="ECO:0000313" key="2">
    <source>
        <dbReference type="EMBL" id="ENY71914.1"/>
    </source>
</evidence>
<dbReference type="SUPFAM" id="SSF55961">
    <property type="entry name" value="Bet v1-like"/>
    <property type="match status" value="1"/>
</dbReference>
<dbReference type="PANTHER" id="PTHR19308:SF14">
    <property type="entry name" value="START DOMAIN-CONTAINING PROTEIN"/>
    <property type="match status" value="1"/>
</dbReference>